<dbReference type="SUPFAM" id="SSF46785">
    <property type="entry name" value="Winged helix' DNA-binding domain"/>
    <property type="match status" value="1"/>
</dbReference>
<organism evidence="3 4">
    <name type="scientific">Actinoallomurus vinaceus</name>
    <dbReference type="NCBI Taxonomy" id="1080074"/>
    <lineage>
        <taxon>Bacteria</taxon>
        <taxon>Bacillati</taxon>
        <taxon>Actinomycetota</taxon>
        <taxon>Actinomycetes</taxon>
        <taxon>Streptosporangiales</taxon>
        <taxon>Thermomonosporaceae</taxon>
        <taxon>Actinoallomurus</taxon>
    </lineage>
</organism>
<dbReference type="PANTHER" id="PTHR33221:SF5">
    <property type="entry name" value="HTH-TYPE TRANSCRIPTIONAL REGULATOR ISCR"/>
    <property type="match status" value="1"/>
</dbReference>
<dbReference type="InterPro" id="IPR036388">
    <property type="entry name" value="WH-like_DNA-bd_sf"/>
</dbReference>
<proteinExistence type="predicted"/>
<evidence type="ECO:0000256" key="1">
    <source>
        <dbReference type="ARBA" id="ARBA00023125"/>
    </source>
</evidence>
<evidence type="ECO:0000313" key="4">
    <source>
        <dbReference type="Proteomes" id="UP001501442"/>
    </source>
</evidence>
<dbReference type="Gene3D" id="1.10.10.10">
    <property type="entry name" value="Winged helix-like DNA-binding domain superfamily/Winged helix DNA-binding domain"/>
    <property type="match status" value="1"/>
</dbReference>
<evidence type="ECO:0000256" key="2">
    <source>
        <dbReference type="SAM" id="MobiDB-lite"/>
    </source>
</evidence>
<reference evidence="4" key="1">
    <citation type="journal article" date="2019" name="Int. J. Syst. Evol. Microbiol.">
        <title>The Global Catalogue of Microorganisms (GCM) 10K type strain sequencing project: providing services to taxonomists for standard genome sequencing and annotation.</title>
        <authorList>
            <consortium name="The Broad Institute Genomics Platform"/>
            <consortium name="The Broad Institute Genome Sequencing Center for Infectious Disease"/>
            <person name="Wu L."/>
            <person name="Ma J."/>
        </authorList>
    </citation>
    <scope>NUCLEOTIDE SEQUENCE [LARGE SCALE GENOMIC DNA]</scope>
    <source>
        <strain evidence="4">JCM 17939</strain>
    </source>
</reference>
<dbReference type="Proteomes" id="UP001501442">
    <property type="component" value="Unassembled WGS sequence"/>
</dbReference>
<dbReference type="InterPro" id="IPR000944">
    <property type="entry name" value="Tscrpt_reg_Rrf2"/>
</dbReference>
<sequence length="187" mass="19610">MRISARADYAIRALLELAADTGRPLTCEAIAQSQGIPHRFLKAVFRDLRQAELVRSQRGCEGGYWLSRDAASISLAAVVAAVDGQLMTVHGESLGDQSYPGPAARLSELWAGVRKRFEDILAGVSLADLLADDPPEPAVSLLRDAALGPVSKSPSVASGVQAPPGHRAVGQRGFETGPSVTTPMGAL</sequence>
<evidence type="ECO:0008006" key="5">
    <source>
        <dbReference type="Google" id="ProtNLM"/>
    </source>
</evidence>
<dbReference type="InterPro" id="IPR036390">
    <property type="entry name" value="WH_DNA-bd_sf"/>
</dbReference>
<comment type="caution">
    <text evidence="3">The sequence shown here is derived from an EMBL/GenBank/DDBJ whole genome shotgun (WGS) entry which is preliminary data.</text>
</comment>
<dbReference type="PANTHER" id="PTHR33221">
    <property type="entry name" value="WINGED HELIX-TURN-HELIX TRANSCRIPTIONAL REGULATOR, RRF2 FAMILY"/>
    <property type="match status" value="1"/>
</dbReference>
<dbReference type="NCBIfam" id="TIGR00738">
    <property type="entry name" value="rrf2_super"/>
    <property type="match status" value="1"/>
</dbReference>
<dbReference type="RefSeq" id="WP_345428436.1">
    <property type="nucleotide sequence ID" value="NZ_BAABHK010000001.1"/>
</dbReference>
<gene>
    <name evidence="3" type="ORF">GCM10023196_002470</name>
</gene>
<evidence type="ECO:0000313" key="3">
    <source>
        <dbReference type="EMBL" id="GAA4620043.1"/>
    </source>
</evidence>
<feature type="compositionally biased region" description="Polar residues" evidence="2">
    <location>
        <begin position="178"/>
        <end position="187"/>
    </location>
</feature>
<keyword evidence="1" id="KW-0238">DNA-binding</keyword>
<protein>
    <recommendedName>
        <fullName evidence="5">Rrf2 family transcriptional regulator</fullName>
    </recommendedName>
</protein>
<feature type="region of interest" description="Disordered" evidence="2">
    <location>
        <begin position="153"/>
        <end position="187"/>
    </location>
</feature>
<dbReference type="PROSITE" id="PS51197">
    <property type="entry name" value="HTH_RRF2_2"/>
    <property type="match status" value="1"/>
</dbReference>
<name>A0ABP8U2F5_9ACTN</name>
<keyword evidence="4" id="KW-1185">Reference proteome</keyword>
<accession>A0ABP8U2F5</accession>
<dbReference type="Pfam" id="PF02082">
    <property type="entry name" value="Rrf2"/>
    <property type="match status" value="1"/>
</dbReference>
<dbReference type="EMBL" id="BAABHK010000001">
    <property type="protein sequence ID" value="GAA4620043.1"/>
    <property type="molecule type" value="Genomic_DNA"/>
</dbReference>